<accession>A0A1S2VQX1</accession>
<dbReference type="Proteomes" id="UP000181790">
    <property type="component" value="Unassembled WGS sequence"/>
</dbReference>
<reference evidence="1 2" key="1">
    <citation type="submission" date="2016-10" db="EMBL/GenBank/DDBJ databases">
        <title>Arsenicibacter rosenii gen. nov., sp. nov., an efficient arsenic-methylating bacterium isolated from an arsenic-contaminated paddy soil.</title>
        <authorList>
            <person name="Huang K."/>
        </authorList>
    </citation>
    <scope>NUCLEOTIDE SEQUENCE [LARGE SCALE GENOMIC DNA]</scope>
    <source>
        <strain evidence="1 2">SM-1</strain>
    </source>
</reference>
<name>A0A1S2VQX1_9BACT</name>
<dbReference type="EMBL" id="MORL01000001">
    <property type="protein sequence ID" value="OIN61183.1"/>
    <property type="molecule type" value="Genomic_DNA"/>
</dbReference>
<keyword evidence="2" id="KW-1185">Reference proteome</keyword>
<protein>
    <submittedName>
        <fullName evidence="1">Uncharacterized protein</fullName>
    </submittedName>
</protein>
<dbReference type="RefSeq" id="WP_071501686.1">
    <property type="nucleotide sequence ID" value="NZ_MORL01000001.1"/>
</dbReference>
<dbReference type="OrthoDB" id="929568at2"/>
<gene>
    <name evidence="1" type="ORF">BLX24_03745</name>
</gene>
<proteinExistence type="predicted"/>
<evidence type="ECO:0000313" key="1">
    <source>
        <dbReference type="EMBL" id="OIN61183.1"/>
    </source>
</evidence>
<sequence length="332" mass="37221">MDSLDLSLLATTATDYARDNQDHVFNQLLNPGFSGIPGSPIRPLTDYVTPIPGKDEVVLTEIVIGSVLQPDKREGFTPKNNVVKIKPRKAKVKPCKINLKFTEKQLVTLNKSYYGMIKGPESKLILDRLPVFEAYINKRIIDTARAELRNISLYNGVENINNPSPEGVFDGIRIKIDEALADGEIPVANIATINAITEANAVAEFKKIAKKVPAKYKFSDRLIMVLSPEHLEMYEANYQSTRGALIYNNAYNKRTLEGTMIEFFVEPGMTGADSPFITTLGNICWLYDDDLTTMSLTFDYNKRSEDLAYILKFQAATDFALAEEIWMGEIDD</sequence>
<evidence type="ECO:0000313" key="2">
    <source>
        <dbReference type="Proteomes" id="UP000181790"/>
    </source>
</evidence>
<dbReference type="AlphaFoldDB" id="A0A1S2VQX1"/>
<organism evidence="1 2">
    <name type="scientific">Arsenicibacter rosenii</name>
    <dbReference type="NCBI Taxonomy" id="1750698"/>
    <lineage>
        <taxon>Bacteria</taxon>
        <taxon>Pseudomonadati</taxon>
        <taxon>Bacteroidota</taxon>
        <taxon>Cytophagia</taxon>
        <taxon>Cytophagales</taxon>
        <taxon>Spirosomataceae</taxon>
        <taxon>Arsenicibacter</taxon>
    </lineage>
</organism>
<comment type="caution">
    <text evidence="1">The sequence shown here is derived from an EMBL/GenBank/DDBJ whole genome shotgun (WGS) entry which is preliminary data.</text>
</comment>